<reference evidence="2 3" key="1">
    <citation type="submission" date="2019-07" db="EMBL/GenBank/DDBJ databases">
        <title>Genomics analysis of Aphanomyces spp. identifies a new class of oomycete effector associated with host adaptation.</title>
        <authorList>
            <person name="Gaulin E."/>
        </authorList>
    </citation>
    <scope>NUCLEOTIDE SEQUENCE [LARGE SCALE GENOMIC DNA]</scope>
    <source>
        <strain evidence="2 3">ATCC 201684</strain>
    </source>
</reference>
<dbReference type="AlphaFoldDB" id="A0A6G0W3Z8"/>
<organism evidence="2 3">
    <name type="scientific">Aphanomyces euteiches</name>
    <dbReference type="NCBI Taxonomy" id="100861"/>
    <lineage>
        <taxon>Eukaryota</taxon>
        <taxon>Sar</taxon>
        <taxon>Stramenopiles</taxon>
        <taxon>Oomycota</taxon>
        <taxon>Saprolegniomycetes</taxon>
        <taxon>Saprolegniales</taxon>
        <taxon>Verrucalvaceae</taxon>
        <taxon>Aphanomyces</taxon>
    </lineage>
</organism>
<feature type="coiled-coil region" evidence="1">
    <location>
        <begin position="98"/>
        <end position="141"/>
    </location>
</feature>
<evidence type="ECO:0000313" key="3">
    <source>
        <dbReference type="Proteomes" id="UP000481153"/>
    </source>
</evidence>
<evidence type="ECO:0000313" key="2">
    <source>
        <dbReference type="EMBL" id="KAF0721695.1"/>
    </source>
</evidence>
<keyword evidence="3" id="KW-1185">Reference proteome</keyword>
<dbReference type="VEuPathDB" id="FungiDB:AeMF1_017883"/>
<evidence type="ECO:0000256" key="1">
    <source>
        <dbReference type="SAM" id="Coils"/>
    </source>
</evidence>
<name>A0A6G0W3Z8_9STRA</name>
<accession>A0A6G0W3Z8</accession>
<gene>
    <name evidence="2" type="ORF">Ae201684_018975</name>
</gene>
<protein>
    <submittedName>
        <fullName evidence="2">Uncharacterized protein</fullName>
    </submittedName>
</protein>
<sequence>MSENHQTVYYEPLRDGNDDAFDAAMLEAIAFVRDTNMEEDDDYDNDDLLVAGNDDVDEEAELEGKRDANEDTATQGALSMNIAAIRQRKSRDTKKQLIQSWHERIEDLESHLAYLKREQRISDLEADIQAAQADFIKTQQDSQRLYKRLRGREQLRSVLQDCSASTYPQKVNLLVVVVINRTRRDEEADLFKAYNLSQEEYQARETTEKEVKDFLHVKLYLDEDDHGTCIEAIEYHLREMATNIHCSVALTKQSLRDFKLRWSVSWRVCVTSFVIGPAGSN</sequence>
<keyword evidence="1" id="KW-0175">Coiled coil</keyword>
<dbReference type="EMBL" id="VJMJ01000370">
    <property type="protein sequence ID" value="KAF0721695.1"/>
    <property type="molecule type" value="Genomic_DNA"/>
</dbReference>
<proteinExistence type="predicted"/>
<dbReference type="Proteomes" id="UP000481153">
    <property type="component" value="Unassembled WGS sequence"/>
</dbReference>
<comment type="caution">
    <text evidence="2">The sequence shown here is derived from an EMBL/GenBank/DDBJ whole genome shotgun (WGS) entry which is preliminary data.</text>
</comment>